<feature type="chain" id="PRO_5010560925" evidence="15">
    <location>
        <begin position="23"/>
        <end position="965"/>
    </location>
</feature>
<dbReference type="SMR" id="A0A1U8KFY8"/>
<dbReference type="GO" id="GO:0005524">
    <property type="term" value="F:ATP binding"/>
    <property type="evidence" value="ECO:0007669"/>
    <property type="project" value="UniProtKB-KW"/>
</dbReference>
<evidence type="ECO:0000256" key="3">
    <source>
        <dbReference type="ARBA" id="ARBA00022679"/>
    </source>
</evidence>
<dbReference type="InterPro" id="IPR011009">
    <property type="entry name" value="Kinase-like_dom_sf"/>
</dbReference>
<dbReference type="OrthoDB" id="4062651at2759"/>
<dbReference type="FunFam" id="1.10.510.10:FF:000084">
    <property type="entry name" value="Wall-associated receptor kinase 2"/>
    <property type="match status" value="1"/>
</dbReference>
<feature type="compositionally biased region" description="Acidic residues" evidence="13">
    <location>
        <begin position="921"/>
        <end position="938"/>
    </location>
</feature>
<dbReference type="PANTHER" id="PTHR27005">
    <property type="entry name" value="WALL-ASSOCIATED RECEPTOR KINASE-LIKE 21"/>
    <property type="match status" value="1"/>
</dbReference>
<evidence type="ECO:0000256" key="15">
    <source>
        <dbReference type="SAM" id="SignalP"/>
    </source>
</evidence>
<keyword evidence="6" id="KW-0547">Nucleotide-binding</keyword>
<reference evidence="18" key="2">
    <citation type="submission" date="2025-08" db="UniProtKB">
        <authorList>
            <consortium name="RefSeq"/>
        </authorList>
    </citation>
    <scope>IDENTIFICATION</scope>
</reference>
<dbReference type="Pfam" id="PF00069">
    <property type="entry name" value="Pkinase"/>
    <property type="match status" value="1"/>
</dbReference>
<keyword evidence="8" id="KW-0067">ATP-binding</keyword>
<dbReference type="PROSITE" id="PS00108">
    <property type="entry name" value="PROTEIN_KINASE_ST"/>
    <property type="match status" value="1"/>
</dbReference>
<dbReference type="SMART" id="SM00220">
    <property type="entry name" value="S_TKc"/>
    <property type="match status" value="1"/>
</dbReference>
<name>A0A1U8KFY8_GOSHI</name>
<dbReference type="AlphaFoldDB" id="A0A1U8KFY8"/>
<evidence type="ECO:0000256" key="13">
    <source>
        <dbReference type="SAM" id="MobiDB-lite"/>
    </source>
</evidence>
<accession>A0A1U8KFY8</accession>
<dbReference type="PROSITE" id="PS50011">
    <property type="entry name" value="PROTEIN_KINASE_DOM"/>
    <property type="match status" value="1"/>
</dbReference>
<dbReference type="Gene3D" id="3.30.200.20">
    <property type="entry name" value="Phosphorylase Kinase, domain 1"/>
    <property type="match status" value="1"/>
</dbReference>
<evidence type="ECO:0000256" key="1">
    <source>
        <dbReference type="ARBA" id="ARBA00004479"/>
    </source>
</evidence>
<dbReference type="PaxDb" id="3635-A0A1U8KFY8"/>
<dbReference type="Proteomes" id="UP000818029">
    <property type="component" value="Chromosome D10"/>
</dbReference>
<evidence type="ECO:0000256" key="6">
    <source>
        <dbReference type="ARBA" id="ARBA00022741"/>
    </source>
</evidence>
<keyword evidence="5 15" id="KW-0732">Signal</keyword>
<evidence type="ECO:0000256" key="2">
    <source>
        <dbReference type="ARBA" id="ARBA00022527"/>
    </source>
</evidence>
<evidence type="ECO:0000256" key="8">
    <source>
        <dbReference type="ARBA" id="ARBA00022840"/>
    </source>
</evidence>
<reference evidence="17" key="1">
    <citation type="journal article" date="2020" name="Nat. Genet.">
        <title>Genomic diversifications of five Gossypium allopolyploid species and their impact on cotton improvement.</title>
        <authorList>
            <person name="Chen Z.J."/>
            <person name="Sreedasyam A."/>
            <person name="Ando A."/>
            <person name="Song Q."/>
            <person name="De Santiago L.M."/>
            <person name="Hulse-Kemp A.M."/>
            <person name="Ding M."/>
            <person name="Ye W."/>
            <person name="Kirkbride R.C."/>
            <person name="Jenkins J."/>
            <person name="Plott C."/>
            <person name="Lovell J."/>
            <person name="Lin Y.M."/>
            <person name="Vaughn R."/>
            <person name="Liu B."/>
            <person name="Simpson S."/>
            <person name="Scheffler B.E."/>
            <person name="Wen L."/>
            <person name="Saski C.A."/>
            <person name="Grover C.E."/>
            <person name="Hu G."/>
            <person name="Conover J.L."/>
            <person name="Carlson J.W."/>
            <person name="Shu S."/>
            <person name="Boston L.B."/>
            <person name="Williams M."/>
            <person name="Peterson D.G."/>
            <person name="McGee K."/>
            <person name="Jones D.C."/>
            <person name="Wendel J.F."/>
            <person name="Stelly D.M."/>
            <person name="Grimwood J."/>
            <person name="Schmutz J."/>
        </authorList>
    </citation>
    <scope>NUCLEOTIDE SEQUENCE [LARGE SCALE GENOMIC DNA]</scope>
    <source>
        <strain evidence="17">cv. TM-1</strain>
    </source>
</reference>
<feature type="signal peptide" evidence="15">
    <location>
        <begin position="1"/>
        <end position="22"/>
    </location>
</feature>
<evidence type="ECO:0000259" key="16">
    <source>
        <dbReference type="PROSITE" id="PS50011"/>
    </source>
</evidence>
<keyword evidence="9 14" id="KW-1133">Transmembrane helix</keyword>
<dbReference type="CDD" id="cd14066">
    <property type="entry name" value="STKc_IRAK"/>
    <property type="match status" value="1"/>
</dbReference>
<evidence type="ECO:0000256" key="11">
    <source>
        <dbReference type="ARBA" id="ARBA00047558"/>
    </source>
</evidence>
<dbReference type="STRING" id="3635.A0A1U8KFY8"/>
<dbReference type="GO" id="GO:0004674">
    <property type="term" value="F:protein serine/threonine kinase activity"/>
    <property type="evidence" value="ECO:0007669"/>
    <property type="project" value="UniProtKB-KW"/>
</dbReference>
<dbReference type="InterPro" id="IPR008271">
    <property type="entry name" value="Ser/Thr_kinase_AS"/>
</dbReference>
<sequence length="965" mass="107427">MGFHLWFYFILLIFLFCPTVQAAEPQQANCGEEVCGNITIPSPFGIRSTCYTLPFFRVTCKQIHNQKKPFIRINGLDLEVLGSLFGDTILIKNPVTYVNCDHKKEVASATVNLTGTPFFFSSDYNNFASVGCGNLVTVFRNEADAFGGCVQTICGDGASESGCSNKISGTFTSTIVNMTAMYPIGKDDRKRCSSAVIFSRLYFREAYPLPIGINIETTHVPTTLSWNSSYCGDAGCAPRPGPMSFIGEKSCGNVSFQYPFEIIDQEYPNGWFKVICKKNSNGRTTPFLNINGVNLRILDFSFLYGNVVVNHSITYFNCRKKSNNGMSLNLTGTPFYYSDFDNIFWSSGCGNLATVFDGETGNLVGGCLQPSCRISNETSSVTGCSFNIPHGLTSFSANLSGRVDSSNYSRKRSCGFASLVKSDLYFDLTLESNDFDVNNWTYVPTSLQWSTPMSGSCHLRQGLNTTCSSDSVYCWQSLSSTHLCVCNKDFGIGGFSTFCEGENCGIYNWCHILCLNAPGNYCSSRDCPPEYKYNSTGGMCEPDENISQAPPKETRNLTIIIIIIGCSTTIGTIFLLLGLWKMYEVVKRRRNILLKQKYFERNGGLLLQQHLSSNTSYFETIKMFTSEEIEKATDYYNENRILGQGGQGTVYKGMLTDGSIVAVKKSKMEKGKKFGEKKVEQFINEVIILSQINHRNVVKLLGCCLEAETPLLVYEFIPNGTLYDLIHGQNEELPLTWEMRLRIATEIANALFYLHSAASVSIYHRDVKSSNILLDDKYKAKVSDFGTSRSIALERTHLTTRVQGTFGYMDPEYFRSNQFTEKSDVYSFGVFLVELLTGEKPVSSKQSDEERSLVSLFLLSMQENSLSDILHSKVANGGPEKEIIAVAKLAKRCLNLNGKKRPTMKQVAMELELIKASEEGNAIEESGDEESEIDDMTESWDDIASYSITESFEIDSETVPLSASF</sequence>
<keyword evidence="3" id="KW-0808">Transferase</keyword>
<protein>
    <submittedName>
        <fullName evidence="18">Wall-associated receptor kinase-like 8</fullName>
    </submittedName>
</protein>
<gene>
    <name evidence="18" type="primary">LOC107915041</name>
</gene>
<feature type="region of interest" description="Disordered" evidence="13">
    <location>
        <begin position="919"/>
        <end position="938"/>
    </location>
</feature>
<keyword evidence="7" id="KW-0418">Kinase</keyword>
<comment type="catalytic activity">
    <reaction evidence="12">
        <text>L-threonyl-[protein] + ATP = O-phospho-L-threonyl-[protein] + ADP + H(+)</text>
        <dbReference type="Rhea" id="RHEA:46608"/>
        <dbReference type="Rhea" id="RHEA-COMP:11060"/>
        <dbReference type="Rhea" id="RHEA-COMP:11605"/>
        <dbReference type="ChEBI" id="CHEBI:15378"/>
        <dbReference type="ChEBI" id="CHEBI:30013"/>
        <dbReference type="ChEBI" id="CHEBI:30616"/>
        <dbReference type="ChEBI" id="CHEBI:61977"/>
        <dbReference type="ChEBI" id="CHEBI:456216"/>
    </reaction>
</comment>
<evidence type="ECO:0000256" key="4">
    <source>
        <dbReference type="ARBA" id="ARBA00022692"/>
    </source>
</evidence>
<keyword evidence="2" id="KW-0723">Serine/threonine-protein kinase</keyword>
<dbReference type="GeneID" id="107915041"/>
<dbReference type="InterPro" id="IPR000719">
    <property type="entry name" value="Prot_kinase_dom"/>
</dbReference>
<evidence type="ECO:0000256" key="9">
    <source>
        <dbReference type="ARBA" id="ARBA00022989"/>
    </source>
</evidence>
<proteinExistence type="predicted"/>
<dbReference type="FunFam" id="3.30.200.20:FF:000043">
    <property type="entry name" value="Wall-associated receptor kinase 2"/>
    <property type="match status" value="1"/>
</dbReference>
<feature type="transmembrane region" description="Helical" evidence="14">
    <location>
        <begin position="557"/>
        <end position="580"/>
    </location>
</feature>
<evidence type="ECO:0000256" key="7">
    <source>
        <dbReference type="ARBA" id="ARBA00022777"/>
    </source>
</evidence>
<evidence type="ECO:0000256" key="12">
    <source>
        <dbReference type="ARBA" id="ARBA00047951"/>
    </source>
</evidence>
<dbReference type="RefSeq" id="XP_016699629.1">
    <property type="nucleotide sequence ID" value="XM_016844140.2"/>
</dbReference>
<dbReference type="SUPFAM" id="SSF56112">
    <property type="entry name" value="Protein kinase-like (PK-like)"/>
    <property type="match status" value="1"/>
</dbReference>
<organism evidence="17 18">
    <name type="scientific">Gossypium hirsutum</name>
    <name type="common">Upland cotton</name>
    <name type="synonym">Gossypium mexicanum</name>
    <dbReference type="NCBI Taxonomy" id="3635"/>
    <lineage>
        <taxon>Eukaryota</taxon>
        <taxon>Viridiplantae</taxon>
        <taxon>Streptophyta</taxon>
        <taxon>Embryophyta</taxon>
        <taxon>Tracheophyta</taxon>
        <taxon>Spermatophyta</taxon>
        <taxon>Magnoliopsida</taxon>
        <taxon>eudicotyledons</taxon>
        <taxon>Gunneridae</taxon>
        <taxon>Pentapetalae</taxon>
        <taxon>rosids</taxon>
        <taxon>malvids</taxon>
        <taxon>Malvales</taxon>
        <taxon>Malvaceae</taxon>
        <taxon>Malvoideae</taxon>
        <taxon>Gossypium</taxon>
    </lineage>
</organism>
<evidence type="ECO:0000256" key="10">
    <source>
        <dbReference type="ARBA" id="ARBA00023136"/>
    </source>
</evidence>
<evidence type="ECO:0000256" key="5">
    <source>
        <dbReference type="ARBA" id="ARBA00022729"/>
    </source>
</evidence>
<dbReference type="GO" id="GO:0007166">
    <property type="term" value="P:cell surface receptor signaling pathway"/>
    <property type="evidence" value="ECO:0000318"/>
    <property type="project" value="GO_Central"/>
</dbReference>
<dbReference type="InterPro" id="IPR045274">
    <property type="entry name" value="WAK-like"/>
</dbReference>
<keyword evidence="4 14" id="KW-0812">Transmembrane</keyword>
<dbReference type="Gene3D" id="1.10.510.10">
    <property type="entry name" value="Transferase(Phosphotransferase) domain 1"/>
    <property type="match status" value="1"/>
</dbReference>
<dbReference type="KEGG" id="ghi:107915041"/>
<evidence type="ECO:0000313" key="17">
    <source>
        <dbReference type="Proteomes" id="UP000818029"/>
    </source>
</evidence>
<comment type="catalytic activity">
    <reaction evidence="11">
        <text>L-seryl-[protein] + ATP = O-phospho-L-seryl-[protein] + ADP + H(+)</text>
        <dbReference type="Rhea" id="RHEA:17989"/>
        <dbReference type="Rhea" id="RHEA-COMP:9863"/>
        <dbReference type="Rhea" id="RHEA-COMP:11604"/>
        <dbReference type="ChEBI" id="CHEBI:15378"/>
        <dbReference type="ChEBI" id="CHEBI:29999"/>
        <dbReference type="ChEBI" id="CHEBI:30616"/>
        <dbReference type="ChEBI" id="CHEBI:83421"/>
        <dbReference type="ChEBI" id="CHEBI:456216"/>
    </reaction>
</comment>
<dbReference type="GO" id="GO:0005886">
    <property type="term" value="C:plasma membrane"/>
    <property type="evidence" value="ECO:0000318"/>
    <property type="project" value="GO_Central"/>
</dbReference>
<evidence type="ECO:0000256" key="14">
    <source>
        <dbReference type="SAM" id="Phobius"/>
    </source>
</evidence>
<keyword evidence="17" id="KW-1185">Reference proteome</keyword>
<feature type="domain" description="Protein kinase" evidence="16">
    <location>
        <begin position="636"/>
        <end position="914"/>
    </location>
</feature>
<keyword evidence="10 14" id="KW-0472">Membrane</keyword>
<comment type="subcellular location">
    <subcellularLocation>
        <location evidence="1">Membrane</location>
        <topology evidence="1">Single-pass type I membrane protein</topology>
    </subcellularLocation>
</comment>
<evidence type="ECO:0000313" key="18">
    <source>
        <dbReference type="RefSeq" id="XP_016699629.1"/>
    </source>
</evidence>
<dbReference type="PANTHER" id="PTHR27005:SF432">
    <property type="entry name" value="WALL-ASSOCIATED RECEPTOR KINASE-LIKE 6"/>
    <property type="match status" value="1"/>
</dbReference>